<sequence>MSTLRPEKRRRIAARRSNAENLPNKQLAQVTVTPTKQISSTRNAPDVEATARKSRRRAEQQQLHASATSQTDLSGMTSRVGYMRLLSSRGIQATQERMRREDEAKRQVNSKLLRYDVPGVLELVRPLDTQKRELADAISTHAASSMESLMRRGRKGARQDRVDIESSDSTIWEALKRADVVGKRARKPACLAKSKASFTKALNGHFDDLRPWIDTGATSQTRGYNERAMYSWIQHFHLYVAHYVRRYLHDSVSQKAQNSSSRHQRVVLPYARTDTKAKDSDDSMRADMALVCRPVSNAAEMVVGDMRYNEVFAIVEAKTGSVDLSAASTSRKRKLAPSSTELDEGGGDDVTAAVPPLSADQGDTSNPSTDGINIHAPTSYYFSKAYVVADRLFGPHTRCYPATSTKPAVPVSSRNPICPEVLVKDAWSFVRRNGSSDGSGERGEIAFLKDIKEMLASNPELNDHLPKIICGGTVHMDSNGEAIADNADFILGELHSLLYEDEDTRGHFYSHTRMAMTPIGARGCS</sequence>
<protein>
    <submittedName>
        <fullName evidence="2">Uncharacterized protein</fullName>
    </submittedName>
</protein>
<feature type="compositionally biased region" description="Polar residues" evidence="1">
    <location>
        <begin position="19"/>
        <end position="43"/>
    </location>
</feature>
<gene>
    <name evidence="2" type="ORF">COEREDRAFT_95243</name>
</gene>
<feature type="region of interest" description="Disordered" evidence="1">
    <location>
        <begin position="326"/>
        <end position="370"/>
    </location>
</feature>
<keyword evidence="3" id="KW-1185">Reference proteome</keyword>
<proteinExistence type="predicted"/>
<organism evidence="2 3">
    <name type="scientific">Coemansia reversa (strain ATCC 12441 / NRRL 1564)</name>
    <dbReference type="NCBI Taxonomy" id="763665"/>
    <lineage>
        <taxon>Eukaryota</taxon>
        <taxon>Fungi</taxon>
        <taxon>Fungi incertae sedis</taxon>
        <taxon>Zoopagomycota</taxon>
        <taxon>Kickxellomycotina</taxon>
        <taxon>Kickxellomycetes</taxon>
        <taxon>Kickxellales</taxon>
        <taxon>Kickxellaceae</taxon>
        <taxon>Coemansia</taxon>
    </lineage>
</organism>
<dbReference type="OrthoDB" id="5584477at2759"/>
<feature type="compositionally biased region" description="Polar residues" evidence="1">
    <location>
        <begin position="361"/>
        <end position="370"/>
    </location>
</feature>
<accession>A0A2G5BLB6</accession>
<feature type="compositionally biased region" description="Polar residues" evidence="1">
    <location>
        <begin position="60"/>
        <end position="76"/>
    </location>
</feature>
<reference evidence="2 3" key="1">
    <citation type="journal article" date="2015" name="Genome Biol. Evol.">
        <title>Phylogenomic analyses indicate that early fungi evolved digesting cell walls of algal ancestors of land plants.</title>
        <authorList>
            <person name="Chang Y."/>
            <person name="Wang S."/>
            <person name="Sekimoto S."/>
            <person name="Aerts A.L."/>
            <person name="Choi C."/>
            <person name="Clum A."/>
            <person name="LaButti K.M."/>
            <person name="Lindquist E.A."/>
            <person name="Yee Ngan C."/>
            <person name="Ohm R.A."/>
            <person name="Salamov A.A."/>
            <person name="Grigoriev I.V."/>
            <person name="Spatafora J.W."/>
            <person name="Berbee M.L."/>
        </authorList>
    </citation>
    <scope>NUCLEOTIDE SEQUENCE [LARGE SCALE GENOMIC DNA]</scope>
    <source>
        <strain evidence="2 3">NRRL 1564</strain>
    </source>
</reference>
<feature type="region of interest" description="Disordered" evidence="1">
    <location>
        <begin position="1"/>
        <end position="76"/>
    </location>
</feature>
<dbReference type="AlphaFoldDB" id="A0A2G5BLB6"/>
<evidence type="ECO:0000313" key="3">
    <source>
        <dbReference type="Proteomes" id="UP000242474"/>
    </source>
</evidence>
<dbReference type="EMBL" id="KZ303486">
    <property type="protein sequence ID" value="PIA19762.1"/>
    <property type="molecule type" value="Genomic_DNA"/>
</dbReference>
<name>A0A2G5BLB6_COERN</name>
<evidence type="ECO:0000256" key="1">
    <source>
        <dbReference type="SAM" id="MobiDB-lite"/>
    </source>
</evidence>
<evidence type="ECO:0000313" key="2">
    <source>
        <dbReference type="EMBL" id="PIA19762.1"/>
    </source>
</evidence>
<dbReference type="Proteomes" id="UP000242474">
    <property type="component" value="Unassembled WGS sequence"/>
</dbReference>